<dbReference type="EMBL" id="AP035888">
    <property type="protein sequence ID" value="BFP67934.1"/>
    <property type="molecule type" value="Genomic_DNA"/>
</dbReference>
<dbReference type="InterPro" id="IPR043749">
    <property type="entry name" value="DUF5694"/>
</dbReference>
<dbReference type="AlphaFoldDB" id="A0AB33KWL1"/>
<sequence>MKKYLVLLFGVLLQFSCQNKEKKLLDKDQTILKPYASYYPSSKTKVLVVGTFHFSYPGLDYTKTKENDKIDVLREPKKSEVTELVEYIKKFKPTKVAIEAKPSWNMNKRYKEYKKGEHRNERGEDYQLGMRIANDFNLDTIYSIDANTLSNDLSKLNPEFMKELSKDYDFKSDDPYSKMVQKSFDEDAKIPSKVNLLEYFKHMNSIEGHKNNYGAYLVGDFKLDNNRGADFLSIWWYNRNLRIFRNIQKIDHTKEDRILVVIGNGHASVLRHVIEYSPEYDFVEFSSLL</sequence>
<name>A0AB33KWL1_9FLAO</name>
<organism evidence="1">
    <name type="scientific">Tenacibaculum sp. Pbs-1</name>
    <dbReference type="NCBI Taxonomy" id="3238748"/>
    <lineage>
        <taxon>Bacteria</taxon>
        <taxon>Pseudomonadati</taxon>
        <taxon>Bacteroidota</taxon>
        <taxon>Flavobacteriia</taxon>
        <taxon>Flavobacteriales</taxon>
        <taxon>Flavobacteriaceae</taxon>
        <taxon>Tenacibaculum</taxon>
    </lineage>
</organism>
<evidence type="ECO:0000313" key="1">
    <source>
        <dbReference type="EMBL" id="BFP67934.1"/>
    </source>
</evidence>
<accession>A0AB33KWL1</accession>
<gene>
    <name evidence="1" type="ORF">Pbs1_12770</name>
</gene>
<reference evidence="1" key="1">
    <citation type="submission" date="2024-08" db="EMBL/GenBank/DDBJ databases">
        <title>Whole genome sequence of Tenacibaculum sp. strain pbs-1 associated with black-spot shell disease in Akoya pearl oysters.</title>
        <authorList>
            <person name="Sakatoku A."/>
            <person name="Suzuki T."/>
            <person name="Hatano K."/>
            <person name="Seki M."/>
            <person name="Tanaka D."/>
            <person name="Nakamura S."/>
            <person name="Suzuki N."/>
            <person name="Isshiki T."/>
        </authorList>
    </citation>
    <scope>NUCLEOTIDE SEQUENCE</scope>
    <source>
        <strain evidence="1">Pbs-1</strain>
    </source>
</reference>
<proteinExistence type="predicted"/>
<protein>
    <recommendedName>
        <fullName evidence="2">TraB/GumN family protein</fullName>
    </recommendedName>
</protein>
<dbReference type="Pfam" id="PF18950">
    <property type="entry name" value="DUF5694"/>
    <property type="match status" value="1"/>
</dbReference>
<evidence type="ECO:0008006" key="2">
    <source>
        <dbReference type="Google" id="ProtNLM"/>
    </source>
</evidence>